<dbReference type="AlphaFoldDB" id="R7YT28"/>
<dbReference type="RefSeq" id="XP_007780305.1">
    <property type="nucleotide sequence ID" value="XM_007782115.1"/>
</dbReference>
<evidence type="ECO:0000313" key="2">
    <source>
        <dbReference type="EMBL" id="EON64988.1"/>
    </source>
</evidence>
<sequence length="1211" mass="134446">MAALSSPDGDYDSFICWCMAQGSPQSRQLSPAAFNALKRRLKPQNASGQLYDILCPEDVSRKEFKKLLVHMPAEEYAEIFRCLSMEELQSFLENEGDEVAEKAEERVKVSADDLAKTREVLAQLQPTLRRLRESLLHFFEVPRASSFGIAEEEKEPSVTAAGDLVIVPSPSAVSEKELYHLFGKDNGWTRKEFRQFLKHAPPEEIDALCRAALIDSFHEIDEVAEVDDTPPVSETAMAKTLKRKKSKQHRGSAPPTRQHRKRSNALTPNPEPQLALVSVPASNDNLSTPLTLAVSKNRVRTFAKQHAFNTNASLDQTPEELEVYLRQVRNFAEKCGLSRDEANECRAEAELRYMIVREWLEARRGAEVKIMATEALLGVGGGVEREEEVLAMEGGEKVEGEEEAASLNRSNKGSKKRKRDGEGDEAAKAGFSAPGECMTEGSGKTARPAVSIAPRDVDHDSTLPEKKKRKKDKKGEKSILPSINGHDEQHSQNLSIQSDHQSEEKGSPVPPPQSKKRRKRDAEEYNTLGNGPQSELTHSWAMSALRTKSTSAADPSGSAVSAVPEDVVHDQTQPKRKKLKKDKHIEEKVEEHIEVEPESPLLAPELLHPVQRHLKQDRNATVRKDEDHSEPKKKKRKKDKKPEEKSEEGIDMDAEPSISVLESTEPKQGPSKQSRTATIFTDQGQSERKKKKGKKNKKRGEDHEERIGAEPEPSIRALKDVQCDQMQSKQERKKRKDQDSSSEQRDIKRHSTQPQKEPSNPPTLLAPALPAETQPLVSGMSKKEKRRQKRQRQLEKRIKFEQPQKCETDAVDERRAGQQAPLIEESQHEEDPRGDYPEEHDLVPDFDESLTGEEWIDAERSSLKSGEALNSSAILPRDGDHAENADMSDNQGSAMSEPEQRSHTSDCEEPVIMEVDDVPLADQDNGTAVAEIIKHADEHSDASSQDSYVVRERSVVSDSPTPKGETASAYLHEEAEENVIPESPQPLEDAKANSVASRDSSPIEFDEDLDDLTLNQVNGVGNGVVDGISTRHSPEGPVVAAVEESELRVDTPELFEEPSGTELTHLFPAGGENAPSIAGILNTDELHTRVSPSPEVHQMHESAVAASGPGDLPALDPHSYTELNELGPTLRADSHQEQNDTATTHKPKPKLLGAKSMARKLKSVLKNKQESIKQGKLTSILKKESDSSSQHFHNPMIRPARPAMRKGQQSL</sequence>
<name>R7YT28_CONA1</name>
<feature type="compositionally biased region" description="Basic residues" evidence="1">
    <location>
        <begin position="240"/>
        <end position="250"/>
    </location>
</feature>
<evidence type="ECO:0000313" key="3">
    <source>
        <dbReference type="Proteomes" id="UP000016924"/>
    </source>
</evidence>
<feature type="compositionally biased region" description="Basic and acidic residues" evidence="1">
    <location>
        <begin position="825"/>
        <end position="843"/>
    </location>
</feature>
<feature type="compositionally biased region" description="Acidic residues" evidence="1">
    <location>
        <begin position="844"/>
        <end position="856"/>
    </location>
</feature>
<feature type="compositionally biased region" description="Basic and acidic residues" evidence="1">
    <location>
        <begin position="699"/>
        <end position="709"/>
    </location>
</feature>
<dbReference type="GeneID" id="19901534"/>
<feature type="compositionally biased region" description="Basic and acidic residues" evidence="1">
    <location>
        <begin position="932"/>
        <end position="941"/>
    </location>
</feature>
<feature type="compositionally biased region" description="Basic and acidic residues" evidence="1">
    <location>
        <begin position="736"/>
        <end position="746"/>
    </location>
</feature>
<feature type="compositionally biased region" description="Basic and acidic residues" evidence="1">
    <location>
        <begin position="614"/>
        <end position="630"/>
    </location>
</feature>
<proteinExistence type="predicted"/>
<accession>R7YT28</accession>
<feature type="compositionally biased region" description="Acidic residues" evidence="1">
    <location>
        <begin position="907"/>
        <end position="919"/>
    </location>
</feature>
<dbReference type="Proteomes" id="UP000016924">
    <property type="component" value="Unassembled WGS sequence"/>
</dbReference>
<feature type="compositionally biased region" description="Basic and acidic residues" evidence="1">
    <location>
        <begin position="792"/>
        <end position="816"/>
    </location>
</feature>
<reference evidence="3" key="1">
    <citation type="submission" date="2012-06" db="EMBL/GenBank/DDBJ databases">
        <title>The genome sequence of Coniosporium apollinis CBS 100218.</title>
        <authorList>
            <consortium name="The Broad Institute Genome Sequencing Platform"/>
            <person name="Cuomo C."/>
            <person name="Gorbushina A."/>
            <person name="Noack S."/>
            <person name="Walker B."/>
            <person name="Young S.K."/>
            <person name="Zeng Q."/>
            <person name="Gargeya S."/>
            <person name="Fitzgerald M."/>
            <person name="Haas B."/>
            <person name="Abouelleil A."/>
            <person name="Alvarado L."/>
            <person name="Arachchi H.M."/>
            <person name="Berlin A.M."/>
            <person name="Chapman S.B."/>
            <person name="Goldberg J."/>
            <person name="Griggs A."/>
            <person name="Gujja S."/>
            <person name="Hansen M."/>
            <person name="Howarth C."/>
            <person name="Imamovic A."/>
            <person name="Larimer J."/>
            <person name="McCowan C."/>
            <person name="Montmayeur A."/>
            <person name="Murphy C."/>
            <person name="Neiman D."/>
            <person name="Pearson M."/>
            <person name="Priest M."/>
            <person name="Roberts A."/>
            <person name="Saif S."/>
            <person name="Shea T."/>
            <person name="Sisk P."/>
            <person name="Sykes S."/>
            <person name="Wortman J."/>
            <person name="Nusbaum C."/>
            <person name="Birren B."/>
        </authorList>
    </citation>
    <scope>NUCLEOTIDE SEQUENCE [LARGE SCALE GENOMIC DNA]</scope>
    <source>
        <strain evidence="3">CBS 100218</strain>
    </source>
</reference>
<feature type="region of interest" description="Disordered" evidence="1">
    <location>
        <begin position="390"/>
        <end position="1004"/>
    </location>
</feature>
<feature type="region of interest" description="Disordered" evidence="1">
    <location>
        <begin position="1175"/>
        <end position="1211"/>
    </location>
</feature>
<dbReference type="EMBL" id="JH767571">
    <property type="protein sequence ID" value="EON64988.1"/>
    <property type="molecule type" value="Genomic_DNA"/>
</dbReference>
<keyword evidence="3" id="KW-1185">Reference proteome</keyword>
<feature type="compositionally biased region" description="Low complexity" evidence="1">
    <location>
        <begin position="762"/>
        <end position="776"/>
    </location>
</feature>
<feature type="compositionally biased region" description="Basic and acidic residues" evidence="1">
    <location>
        <begin position="455"/>
        <end position="465"/>
    </location>
</feature>
<organism evidence="2 3">
    <name type="scientific">Coniosporium apollinis (strain CBS 100218)</name>
    <name type="common">Rock-inhabiting black yeast</name>
    <dbReference type="NCBI Taxonomy" id="1168221"/>
    <lineage>
        <taxon>Eukaryota</taxon>
        <taxon>Fungi</taxon>
        <taxon>Dikarya</taxon>
        <taxon>Ascomycota</taxon>
        <taxon>Pezizomycotina</taxon>
        <taxon>Dothideomycetes</taxon>
        <taxon>Dothideomycetes incertae sedis</taxon>
        <taxon>Coniosporium</taxon>
    </lineage>
</organism>
<protein>
    <submittedName>
        <fullName evidence="2">Uncharacterized protein</fullName>
    </submittedName>
</protein>
<gene>
    <name evidence="2" type="ORF">W97_04223</name>
</gene>
<feature type="compositionally biased region" description="Polar residues" evidence="1">
    <location>
        <begin position="527"/>
        <end position="537"/>
    </location>
</feature>
<feature type="compositionally biased region" description="Basic residues" evidence="1">
    <location>
        <begin position="688"/>
        <end position="698"/>
    </location>
</feature>
<feature type="region of interest" description="Disordered" evidence="1">
    <location>
        <begin position="238"/>
        <end position="271"/>
    </location>
</feature>
<feature type="compositionally biased region" description="Polar residues" evidence="1">
    <location>
        <begin position="670"/>
        <end position="684"/>
    </location>
</feature>
<feature type="compositionally biased region" description="Low complexity" evidence="1">
    <location>
        <begin position="598"/>
        <end position="609"/>
    </location>
</feature>
<dbReference type="HOGENOM" id="CLU_269718_0_0_1"/>
<feature type="compositionally biased region" description="Basic and acidic residues" evidence="1">
    <location>
        <begin position="583"/>
        <end position="595"/>
    </location>
</feature>
<evidence type="ECO:0000256" key="1">
    <source>
        <dbReference type="SAM" id="MobiDB-lite"/>
    </source>
</evidence>
<feature type="region of interest" description="Disordered" evidence="1">
    <location>
        <begin position="1133"/>
        <end position="1152"/>
    </location>
</feature>